<evidence type="ECO:0000256" key="1">
    <source>
        <dbReference type="SAM" id="Phobius"/>
    </source>
</evidence>
<dbReference type="AlphaFoldDB" id="A0A7K3LTY0"/>
<dbReference type="InterPro" id="IPR022704">
    <property type="entry name" value="DUF2746"/>
</dbReference>
<keyword evidence="3" id="KW-1185">Reference proteome</keyword>
<keyword evidence="1" id="KW-0472">Membrane</keyword>
<sequence>MELLVWLSIVTIPAAVTVVGLWIQSRRAASKHTELAENVGAVKEQVKNSHDTNLRDDIDEIKAALLGLDRRTARIGDEIRVDREQARQVSRDLYAQVARTEHVIAKYHPDEVRRDD</sequence>
<reference evidence="2 3" key="1">
    <citation type="submission" date="2020-01" db="EMBL/GenBank/DDBJ databases">
        <title>Investigation of new actinobacteria for the biodesulphurisation of diesel fuel.</title>
        <authorList>
            <person name="Athi Narayanan S.M."/>
        </authorList>
    </citation>
    <scope>NUCLEOTIDE SEQUENCE [LARGE SCALE GENOMIC DNA]</scope>
    <source>
        <strain evidence="2 3">213E</strain>
    </source>
</reference>
<dbReference type="EMBL" id="JAADZU010000054">
    <property type="protein sequence ID" value="NDK91027.1"/>
    <property type="molecule type" value="Genomic_DNA"/>
</dbReference>
<dbReference type="Proteomes" id="UP000466307">
    <property type="component" value="Unassembled WGS sequence"/>
</dbReference>
<evidence type="ECO:0000313" key="2">
    <source>
        <dbReference type="EMBL" id="NDK91027.1"/>
    </source>
</evidence>
<proteinExistence type="predicted"/>
<name>A0A7K3LTY0_9ACTN</name>
<protein>
    <submittedName>
        <fullName evidence="2">DUF2746 domain-containing protein</fullName>
    </submittedName>
</protein>
<gene>
    <name evidence="2" type="ORF">GYA93_15755</name>
</gene>
<accession>A0A7K3LTY0</accession>
<evidence type="ECO:0000313" key="3">
    <source>
        <dbReference type="Proteomes" id="UP000466307"/>
    </source>
</evidence>
<keyword evidence="1" id="KW-0812">Transmembrane</keyword>
<dbReference type="Pfam" id="PF10874">
    <property type="entry name" value="DUF2746"/>
    <property type="match status" value="1"/>
</dbReference>
<organism evidence="2 3">
    <name type="scientific">Gordonia desulfuricans</name>
    <dbReference type="NCBI Taxonomy" id="89051"/>
    <lineage>
        <taxon>Bacteria</taxon>
        <taxon>Bacillati</taxon>
        <taxon>Actinomycetota</taxon>
        <taxon>Actinomycetes</taxon>
        <taxon>Mycobacteriales</taxon>
        <taxon>Gordoniaceae</taxon>
        <taxon>Gordonia</taxon>
    </lineage>
</organism>
<comment type="caution">
    <text evidence="2">The sequence shown here is derived from an EMBL/GenBank/DDBJ whole genome shotgun (WGS) entry which is preliminary data.</text>
</comment>
<feature type="transmembrane region" description="Helical" evidence="1">
    <location>
        <begin position="6"/>
        <end position="23"/>
    </location>
</feature>
<keyword evidence="1" id="KW-1133">Transmembrane helix</keyword>